<accession>A0A8S1LIX1</accession>
<name>A0A8S1LIX1_PARPR</name>
<organism evidence="1 2">
    <name type="scientific">Paramecium primaurelia</name>
    <dbReference type="NCBI Taxonomy" id="5886"/>
    <lineage>
        <taxon>Eukaryota</taxon>
        <taxon>Sar</taxon>
        <taxon>Alveolata</taxon>
        <taxon>Ciliophora</taxon>
        <taxon>Intramacronucleata</taxon>
        <taxon>Oligohymenophorea</taxon>
        <taxon>Peniculida</taxon>
        <taxon>Parameciidae</taxon>
        <taxon>Paramecium</taxon>
    </lineage>
</organism>
<protein>
    <submittedName>
        <fullName evidence="1">Uncharacterized protein</fullName>
    </submittedName>
</protein>
<dbReference type="Proteomes" id="UP000688137">
    <property type="component" value="Unassembled WGS sequence"/>
</dbReference>
<dbReference type="AlphaFoldDB" id="A0A8S1LIX1"/>
<evidence type="ECO:0000313" key="1">
    <source>
        <dbReference type="EMBL" id="CAD8067650.1"/>
    </source>
</evidence>
<proteinExistence type="predicted"/>
<gene>
    <name evidence="1" type="ORF">PPRIM_AZ9-3.1.T0410094</name>
</gene>
<comment type="caution">
    <text evidence="1">The sequence shown here is derived from an EMBL/GenBank/DDBJ whole genome shotgun (WGS) entry which is preliminary data.</text>
</comment>
<evidence type="ECO:0000313" key="2">
    <source>
        <dbReference type="Proteomes" id="UP000688137"/>
    </source>
</evidence>
<dbReference type="EMBL" id="CAJJDM010000040">
    <property type="protein sequence ID" value="CAD8067650.1"/>
    <property type="molecule type" value="Genomic_DNA"/>
</dbReference>
<reference evidence="1" key="1">
    <citation type="submission" date="2021-01" db="EMBL/GenBank/DDBJ databases">
        <authorList>
            <consortium name="Genoscope - CEA"/>
            <person name="William W."/>
        </authorList>
    </citation>
    <scope>NUCLEOTIDE SEQUENCE</scope>
</reference>
<sequence length="111" mass="13427">MKISSRHQKLQNKMIFKIVYMVNQKSMTKKFKSQNLSQLIQNTLIEIQIFKKNSYLKQMNLVYPGDKKYNSLNNYENIRYLIILTISRFQLYCKLLEIYKLSICSLQYQNI</sequence>
<keyword evidence="2" id="KW-1185">Reference proteome</keyword>